<evidence type="ECO:0000313" key="3">
    <source>
        <dbReference type="Proteomes" id="UP001338125"/>
    </source>
</evidence>
<sequence length="170" mass="17555">MSSMLPAHMEQPPPPQHMSMRTPDVTSPNGTTVAGYGLTHSPQTAPGGMTPLAGISFSPAYNYNMVTTPSSSGQPVINDGSGGYDAMFGMPTNAFGSPAGWSGHPMGHTTPGAAAPSPSTKSNAGSTGTAGDEKDPFMTLLEQLANDEHRQQNGLKNDLDFYLSTTSGHS</sequence>
<dbReference type="EMBL" id="JAVFKD010000016">
    <property type="protein sequence ID" value="KAK5987410.1"/>
    <property type="molecule type" value="Genomic_DNA"/>
</dbReference>
<proteinExistence type="predicted"/>
<reference evidence="2 3" key="1">
    <citation type="submission" date="2024-01" db="EMBL/GenBank/DDBJ databases">
        <title>Complete genome of Cladobotryum mycophilum ATHUM6906.</title>
        <authorList>
            <person name="Christinaki A.C."/>
            <person name="Myridakis A.I."/>
            <person name="Kouvelis V.N."/>
        </authorList>
    </citation>
    <scope>NUCLEOTIDE SEQUENCE [LARGE SCALE GENOMIC DNA]</scope>
    <source>
        <strain evidence="2 3">ATHUM6906</strain>
    </source>
</reference>
<gene>
    <name evidence="2" type="ORF">PT974_11537</name>
</gene>
<comment type="caution">
    <text evidence="2">The sequence shown here is derived from an EMBL/GenBank/DDBJ whole genome shotgun (WGS) entry which is preliminary data.</text>
</comment>
<evidence type="ECO:0000256" key="1">
    <source>
        <dbReference type="SAM" id="MobiDB-lite"/>
    </source>
</evidence>
<name>A0ABR0S6H4_9HYPO</name>
<protein>
    <submittedName>
        <fullName evidence="2">Uncharacterized protein</fullName>
    </submittedName>
</protein>
<feature type="region of interest" description="Disordered" evidence="1">
    <location>
        <begin position="98"/>
        <end position="170"/>
    </location>
</feature>
<dbReference type="Proteomes" id="UP001338125">
    <property type="component" value="Unassembled WGS sequence"/>
</dbReference>
<feature type="compositionally biased region" description="Polar residues" evidence="1">
    <location>
        <begin position="117"/>
        <end position="129"/>
    </location>
</feature>
<keyword evidence="3" id="KW-1185">Reference proteome</keyword>
<accession>A0ABR0S6H4</accession>
<evidence type="ECO:0000313" key="2">
    <source>
        <dbReference type="EMBL" id="KAK5987410.1"/>
    </source>
</evidence>
<organism evidence="2 3">
    <name type="scientific">Cladobotryum mycophilum</name>
    <dbReference type="NCBI Taxonomy" id="491253"/>
    <lineage>
        <taxon>Eukaryota</taxon>
        <taxon>Fungi</taxon>
        <taxon>Dikarya</taxon>
        <taxon>Ascomycota</taxon>
        <taxon>Pezizomycotina</taxon>
        <taxon>Sordariomycetes</taxon>
        <taxon>Hypocreomycetidae</taxon>
        <taxon>Hypocreales</taxon>
        <taxon>Hypocreaceae</taxon>
        <taxon>Cladobotryum</taxon>
    </lineage>
</organism>
<feature type="region of interest" description="Disordered" evidence="1">
    <location>
        <begin position="1"/>
        <end position="21"/>
    </location>
</feature>